<dbReference type="InterPro" id="IPR023058">
    <property type="entry name" value="PPIase_PpiC_CS"/>
</dbReference>
<feature type="transmembrane region" description="Helical" evidence="2">
    <location>
        <begin position="31"/>
        <end position="53"/>
    </location>
</feature>
<dbReference type="GO" id="GO:0003755">
    <property type="term" value="F:peptidyl-prolyl cis-trans isomerase activity"/>
    <property type="evidence" value="ECO:0007669"/>
    <property type="project" value="InterPro"/>
</dbReference>
<protein>
    <submittedName>
        <fullName evidence="4">Unannotated protein</fullName>
    </submittedName>
</protein>
<keyword evidence="2" id="KW-1133">Transmembrane helix</keyword>
<evidence type="ECO:0000313" key="4">
    <source>
        <dbReference type="EMBL" id="CAB4753545.1"/>
    </source>
</evidence>
<feature type="region of interest" description="Disordered" evidence="1">
    <location>
        <begin position="339"/>
        <end position="371"/>
    </location>
</feature>
<name>A0A6J6U2K2_9ZZZZ</name>
<keyword evidence="2" id="KW-0472">Membrane</keyword>
<proteinExistence type="predicted"/>
<dbReference type="InterPro" id="IPR046357">
    <property type="entry name" value="PPIase_dom_sf"/>
</dbReference>
<dbReference type="PANTHER" id="PTHR47245:SF2">
    <property type="entry name" value="PEPTIDYL-PROLYL CIS-TRANS ISOMERASE HP_0175-RELATED"/>
    <property type="match status" value="1"/>
</dbReference>
<accession>A0A6J6U2K2</accession>
<dbReference type="PROSITE" id="PS01096">
    <property type="entry name" value="PPIC_PPIASE_1"/>
    <property type="match status" value="1"/>
</dbReference>
<organism evidence="4">
    <name type="scientific">freshwater metagenome</name>
    <dbReference type="NCBI Taxonomy" id="449393"/>
    <lineage>
        <taxon>unclassified sequences</taxon>
        <taxon>metagenomes</taxon>
        <taxon>ecological metagenomes</taxon>
    </lineage>
</organism>
<reference evidence="4" key="1">
    <citation type="submission" date="2020-05" db="EMBL/GenBank/DDBJ databases">
        <authorList>
            <person name="Chiriac C."/>
            <person name="Salcher M."/>
            <person name="Ghai R."/>
            <person name="Kavagutti S V."/>
        </authorList>
    </citation>
    <scope>NUCLEOTIDE SEQUENCE</scope>
</reference>
<dbReference type="InterPro" id="IPR050245">
    <property type="entry name" value="PrsA_foldase"/>
</dbReference>
<sequence>MTHTEGAAADGAAANGATEATVTRRWRRWRLVVPLVMAVVGVVAVTVVVRPWGGLPEDAVFELDGRVYVESDLRRHLVEQQAMYGIEAPDLDEEDGRRLAAQSFAVSLVVDAAADEAQVTVSQADLDRAAQEFLDAAYPGGRTEFVDALADEGVSEDDVLEELERQLRIERLYSEVTADLTIEAEEVRSAYEANPEEFDLPRTRRISAIAVANRAEALTLRSSLTPSNFASVARRRSLDTSTAPQGGDLGFVAAGQLQGPFAAAAFRSRPGQVFGPVRSPGASYVYLGLVTAARPARTQGFEEVREELRTTLLAARGLTTWQAFLTDVVAGADLTYAEDYRPADPSSLPGLDLPGSTPPPATPSGPAGQEP</sequence>
<dbReference type="SUPFAM" id="SSF109998">
    <property type="entry name" value="Triger factor/SurA peptide-binding domain-like"/>
    <property type="match status" value="1"/>
</dbReference>
<dbReference type="Pfam" id="PF13145">
    <property type="entry name" value="Rotamase_2"/>
    <property type="match status" value="1"/>
</dbReference>
<dbReference type="InterPro" id="IPR000297">
    <property type="entry name" value="PPIase_PpiC"/>
</dbReference>
<gene>
    <name evidence="4" type="ORF">UFOPK2761_02133</name>
</gene>
<evidence type="ECO:0000256" key="2">
    <source>
        <dbReference type="SAM" id="Phobius"/>
    </source>
</evidence>
<evidence type="ECO:0000259" key="3">
    <source>
        <dbReference type="PROSITE" id="PS50198"/>
    </source>
</evidence>
<dbReference type="InterPro" id="IPR027304">
    <property type="entry name" value="Trigger_fact/SurA_dom_sf"/>
</dbReference>
<dbReference type="Gene3D" id="1.10.4030.10">
    <property type="entry name" value="Porin chaperone SurA, peptide-binding domain"/>
    <property type="match status" value="1"/>
</dbReference>
<keyword evidence="2" id="KW-0812">Transmembrane</keyword>
<dbReference type="SUPFAM" id="SSF54534">
    <property type="entry name" value="FKBP-like"/>
    <property type="match status" value="1"/>
</dbReference>
<dbReference type="PROSITE" id="PS50198">
    <property type="entry name" value="PPIC_PPIASE_2"/>
    <property type="match status" value="1"/>
</dbReference>
<dbReference type="AlphaFoldDB" id="A0A6J6U2K2"/>
<feature type="domain" description="PpiC" evidence="3">
    <location>
        <begin position="184"/>
        <end position="285"/>
    </location>
</feature>
<dbReference type="PANTHER" id="PTHR47245">
    <property type="entry name" value="PEPTIDYLPROLYL ISOMERASE"/>
    <property type="match status" value="1"/>
</dbReference>
<dbReference type="Gene3D" id="3.10.50.40">
    <property type="match status" value="1"/>
</dbReference>
<dbReference type="EMBL" id="CAEZYQ010000016">
    <property type="protein sequence ID" value="CAB4753545.1"/>
    <property type="molecule type" value="Genomic_DNA"/>
</dbReference>
<evidence type="ECO:0000256" key="1">
    <source>
        <dbReference type="SAM" id="MobiDB-lite"/>
    </source>
</evidence>